<organism evidence="1">
    <name type="scientific">bioreactor metagenome</name>
    <dbReference type="NCBI Taxonomy" id="1076179"/>
    <lineage>
        <taxon>unclassified sequences</taxon>
        <taxon>metagenomes</taxon>
        <taxon>ecological metagenomes</taxon>
    </lineage>
</organism>
<comment type="caution">
    <text evidence="1">The sequence shown here is derived from an EMBL/GenBank/DDBJ whole genome shotgun (WGS) entry which is preliminary data.</text>
</comment>
<name>A0A644Y5Z6_9ZZZZ</name>
<sequence>MLEKEKLTYEKMMQSRIWPFISKLIREFNIKPVLSYVISYSDKTDDDYASNQFPLNEFKLHASEILDVGGEIAFHGYSMRPLGLEGQLLDVGWFVPWPSIEKIREAWEVAKSPVARFFPSYDISTYMPPQGRIAPEILAILPEWDQNIEVIPLTCRREVADQWIRDMERDDENPEFFYYTLVSCHDGLAWTARNTLLSHGMVSMTLNMNQVLQTSGKSFAKWSSELLQAMKTLQEYPALQQTTIREAAVRIEQTQKATYRYKDMEDFIDVEIGEGFEGMQLAIRSSIPLLPGEGYSIATYSHDMYLVTLQQAKIKILK</sequence>
<dbReference type="Pfam" id="PF09960">
    <property type="entry name" value="DUF2194"/>
    <property type="match status" value="1"/>
</dbReference>
<proteinExistence type="predicted"/>
<accession>A0A644Y5Z6</accession>
<protein>
    <recommendedName>
        <fullName evidence="2">NodB homology domain-containing protein</fullName>
    </recommendedName>
</protein>
<dbReference type="InterPro" id="IPR018695">
    <property type="entry name" value="DUF2194"/>
</dbReference>
<evidence type="ECO:0008006" key="2">
    <source>
        <dbReference type="Google" id="ProtNLM"/>
    </source>
</evidence>
<dbReference type="AlphaFoldDB" id="A0A644Y5Z6"/>
<reference evidence="1" key="1">
    <citation type="submission" date="2019-08" db="EMBL/GenBank/DDBJ databases">
        <authorList>
            <person name="Kucharzyk K."/>
            <person name="Murdoch R.W."/>
            <person name="Higgins S."/>
            <person name="Loffler F."/>
        </authorList>
    </citation>
    <scope>NUCLEOTIDE SEQUENCE</scope>
</reference>
<evidence type="ECO:0000313" key="1">
    <source>
        <dbReference type="EMBL" id="MPM23982.1"/>
    </source>
</evidence>
<dbReference type="EMBL" id="VSSQ01004157">
    <property type="protein sequence ID" value="MPM23982.1"/>
    <property type="molecule type" value="Genomic_DNA"/>
</dbReference>
<gene>
    <name evidence="1" type="ORF">SDC9_70459</name>
</gene>